<feature type="transmembrane region" description="Helical" evidence="8">
    <location>
        <begin position="416"/>
        <end position="433"/>
    </location>
</feature>
<keyword evidence="10" id="KW-1185">Reference proteome</keyword>
<feature type="transmembrane region" description="Helical" evidence="8">
    <location>
        <begin position="210"/>
        <end position="231"/>
    </location>
</feature>
<evidence type="ECO:0000256" key="5">
    <source>
        <dbReference type="ARBA" id="ARBA00022692"/>
    </source>
</evidence>
<evidence type="ECO:0000313" key="10">
    <source>
        <dbReference type="Proteomes" id="UP000317243"/>
    </source>
</evidence>
<accession>A0A5C5X5C3</accession>
<evidence type="ECO:0000313" key="9">
    <source>
        <dbReference type="EMBL" id="TWT58130.1"/>
    </source>
</evidence>
<feature type="transmembrane region" description="Helical" evidence="8">
    <location>
        <begin position="331"/>
        <end position="348"/>
    </location>
</feature>
<feature type="transmembrane region" description="Helical" evidence="8">
    <location>
        <begin position="42"/>
        <end position="62"/>
    </location>
</feature>
<comment type="function">
    <text evidence="8">Uptake of L-lactate across the membrane. Can also transport D-lactate and glycolate.</text>
</comment>
<dbReference type="PANTHER" id="PTHR30003:SF0">
    <property type="entry name" value="GLYCOLATE PERMEASE GLCA-RELATED"/>
    <property type="match status" value="1"/>
</dbReference>
<evidence type="ECO:0000256" key="3">
    <source>
        <dbReference type="ARBA" id="ARBA00022448"/>
    </source>
</evidence>
<gene>
    <name evidence="9" type="primary">lldP</name>
    <name evidence="9" type="ORF">KOR42_15010</name>
</gene>
<feature type="transmembrane region" description="Helical" evidence="8">
    <location>
        <begin position="269"/>
        <end position="286"/>
    </location>
</feature>
<dbReference type="GO" id="GO:0015295">
    <property type="term" value="F:solute:proton symporter activity"/>
    <property type="evidence" value="ECO:0007669"/>
    <property type="project" value="TreeGrafter"/>
</dbReference>
<comment type="similarity">
    <text evidence="2 8">Belongs to the lactate permease family.</text>
</comment>
<protein>
    <recommendedName>
        <fullName evidence="8">L-lactate permease</fullName>
    </recommendedName>
</protein>
<feature type="transmembrane region" description="Helical" evidence="8">
    <location>
        <begin position="109"/>
        <end position="129"/>
    </location>
</feature>
<keyword evidence="6 8" id="KW-1133">Transmembrane helix</keyword>
<keyword evidence="3 8" id="KW-0813">Transport</keyword>
<dbReference type="PANTHER" id="PTHR30003">
    <property type="entry name" value="L-LACTATE PERMEASE"/>
    <property type="match status" value="1"/>
</dbReference>
<comment type="subcellular location">
    <subcellularLocation>
        <location evidence="1 8">Cell membrane</location>
        <topology evidence="1 8">Multi-pass membrane protein</topology>
    </subcellularLocation>
</comment>
<dbReference type="NCBIfam" id="TIGR00795">
    <property type="entry name" value="lctP"/>
    <property type="match status" value="1"/>
</dbReference>
<keyword evidence="4 8" id="KW-1003">Cell membrane</keyword>
<dbReference type="EMBL" id="SIHI01000001">
    <property type="protein sequence ID" value="TWT58130.1"/>
    <property type="molecule type" value="Genomic_DNA"/>
</dbReference>
<dbReference type="Proteomes" id="UP000317243">
    <property type="component" value="Unassembled WGS sequence"/>
</dbReference>
<feature type="transmembrane region" description="Helical" evidence="8">
    <location>
        <begin position="542"/>
        <end position="560"/>
    </location>
</feature>
<evidence type="ECO:0000256" key="8">
    <source>
        <dbReference type="RuleBase" id="RU365092"/>
    </source>
</evidence>
<evidence type="ECO:0000256" key="1">
    <source>
        <dbReference type="ARBA" id="ARBA00004651"/>
    </source>
</evidence>
<sequence>MEVEGIVSELFLAILALMPIVVVGIFLVALRWPASRAMPLSFLTAVLLALIVWRVPVVQVAAASLSGLAIALRLLYIIFGAILLLNVLRESGALSRIRQSFVDITPDRRIQAVIIGWLFGSFIEGAAGFGTPAAVGVPLMVGLGFPPLAAVMVGMTIQSTPVSFGAVGTPIEVGVANSLVGSLDVMRYFVSIGVDSTDAGLHLIGFRVALLHAAVGFAIPMFVVCMLTKYFGERKDWREGLEVWPFALFAAFAMIIPYVAVAWLLGPEFPSLLGGLIGLSVVVFASRRRFLMPRSGMEWDFQEEKLWPASWSGSMTLGIENDSPRSLARSWLPYLLVAAILVMTRLPQLPYQAWLNSVVIRVPELFGTNISIEEKPLYVPGSVFVLVSIMSIFIFRMKTPAVLQAFGDSTKTIRKASIALLFAVPMVQVFLKSDGGSAGYDAMPYALATAISDSVGRMWPVFAPWIGGMGAAVAGSNTNSNMMFSLFQFNVGQKIGVDPLWMVALQAVGGAAGNMICVHNVVAASAVVGLIGREGETIRRTLIPFCYYVIMAGVLGLVIVNM</sequence>
<comment type="caution">
    <text evidence="9">The sequence shown here is derived from an EMBL/GenBank/DDBJ whole genome shotgun (WGS) entry which is preliminary data.</text>
</comment>
<evidence type="ECO:0000256" key="7">
    <source>
        <dbReference type="ARBA" id="ARBA00023136"/>
    </source>
</evidence>
<keyword evidence="7 8" id="KW-0472">Membrane</keyword>
<feature type="transmembrane region" description="Helical" evidence="8">
    <location>
        <begin position="243"/>
        <end position="263"/>
    </location>
</feature>
<feature type="transmembrane region" description="Helical" evidence="8">
    <location>
        <begin position="68"/>
        <end position="88"/>
    </location>
</feature>
<reference evidence="9 10" key="1">
    <citation type="submission" date="2019-02" db="EMBL/GenBank/DDBJ databases">
        <title>Deep-cultivation of Planctomycetes and their phenomic and genomic characterization uncovers novel biology.</title>
        <authorList>
            <person name="Wiegand S."/>
            <person name="Jogler M."/>
            <person name="Boedeker C."/>
            <person name="Pinto D."/>
            <person name="Vollmers J."/>
            <person name="Rivas-Marin E."/>
            <person name="Kohn T."/>
            <person name="Peeters S.H."/>
            <person name="Heuer A."/>
            <person name="Rast P."/>
            <person name="Oberbeckmann S."/>
            <person name="Bunk B."/>
            <person name="Jeske O."/>
            <person name="Meyerdierks A."/>
            <person name="Storesund J.E."/>
            <person name="Kallscheuer N."/>
            <person name="Luecker S."/>
            <person name="Lage O.M."/>
            <person name="Pohl T."/>
            <person name="Merkel B.J."/>
            <person name="Hornburger P."/>
            <person name="Mueller R.-W."/>
            <person name="Bruemmer F."/>
            <person name="Labrenz M."/>
            <person name="Spormann A.M."/>
            <person name="Op Den Camp H."/>
            <person name="Overmann J."/>
            <person name="Amann R."/>
            <person name="Jetten M.S.M."/>
            <person name="Mascher T."/>
            <person name="Medema M.H."/>
            <person name="Devos D.P."/>
            <person name="Kaster A.-K."/>
            <person name="Ovreas L."/>
            <person name="Rohde M."/>
            <person name="Galperin M.Y."/>
            <person name="Jogler C."/>
        </authorList>
    </citation>
    <scope>NUCLEOTIDE SEQUENCE [LARGE SCALE GENOMIC DNA]</scope>
    <source>
        <strain evidence="9 10">KOR42</strain>
    </source>
</reference>
<dbReference type="Pfam" id="PF02652">
    <property type="entry name" value="Lactate_perm"/>
    <property type="match status" value="1"/>
</dbReference>
<proteinExistence type="inferred from homology"/>
<dbReference type="InterPro" id="IPR003804">
    <property type="entry name" value="Lactate_perm"/>
</dbReference>
<evidence type="ECO:0000256" key="2">
    <source>
        <dbReference type="ARBA" id="ARBA00010100"/>
    </source>
</evidence>
<dbReference type="GO" id="GO:0005886">
    <property type="term" value="C:plasma membrane"/>
    <property type="evidence" value="ECO:0007669"/>
    <property type="project" value="UniProtKB-SubCell"/>
</dbReference>
<organism evidence="9 10">
    <name type="scientific">Thalassoglobus neptunius</name>
    <dbReference type="NCBI Taxonomy" id="1938619"/>
    <lineage>
        <taxon>Bacteria</taxon>
        <taxon>Pseudomonadati</taxon>
        <taxon>Planctomycetota</taxon>
        <taxon>Planctomycetia</taxon>
        <taxon>Planctomycetales</taxon>
        <taxon>Planctomycetaceae</taxon>
        <taxon>Thalassoglobus</taxon>
    </lineage>
</organism>
<evidence type="ECO:0000256" key="4">
    <source>
        <dbReference type="ARBA" id="ARBA00022475"/>
    </source>
</evidence>
<feature type="transmembrane region" description="Helical" evidence="8">
    <location>
        <begin position="507"/>
        <end position="530"/>
    </location>
</feature>
<feature type="transmembrane region" description="Helical" evidence="8">
    <location>
        <begin position="377"/>
        <end position="395"/>
    </location>
</feature>
<name>A0A5C5X5C3_9PLAN</name>
<dbReference type="AlphaFoldDB" id="A0A5C5X5C3"/>
<evidence type="ECO:0000256" key="6">
    <source>
        <dbReference type="ARBA" id="ARBA00022989"/>
    </source>
</evidence>
<keyword evidence="5 8" id="KW-0812">Transmembrane</keyword>
<dbReference type="GO" id="GO:0015129">
    <property type="term" value="F:lactate transmembrane transporter activity"/>
    <property type="evidence" value="ECO:0007669"/>
    <property type="project" value="UniProtKB-UniRule"/>
</dbReference>
<feature type="transmembrane region" description="Helical" evidence="8">
    <location>
        <begin position="6"/>
        <end position="30"/>
    </location>
</feature>